<evidence type="ECO:0000313" key="2">
    <source>
        <dbReference type="EMBL" id="SVB08160.1"/>
    </source>
</evidence>
<proteinExistence type="predicted"/>
<accession>A0A382B2Y2</accession>
<organism evidence="2">
    <name type="scientific">marine metagenome</name>
    <dbReference type="NCBI Taxonomy" id="408172"/>
    <lineage>
        <taxon>unclassified sequences</taxon>
        <taxon>metagenomes</taxon>
        <taxon>ecological metagenomes</taxon>
    </lineage>
</organism>
<keyword evidence="1" id="KW-0175">Coiled coil</keyword>
<sequence>MISMDTDDLEPVKKPETTDFDALSIEELKEYIEKLKLEIQKAQNFIKSKEGDKIDAESLFKK</sequence>
<dbReference type="InterPro" id="IPR009579">
    <property type="entry name" value="DUF1192"/>
</dbReference>
<feature type="coiled-coil region" evidence="1">
    <location>
        <begin position="25"/>
        <end position="52"/>
    </location>
</feature>
<gene>
    <name evidence="2" type="ORF">METZ01_LOCUS161014</name>
</gene>
<dbReference type="Pfam" id="PF06698">
    <property type="entry name" value="DUF1192"/>
    <property type="match status" value="1"/>
</dbReference>
<name>A0A382B2Y2_9ZZZZ</name>
<evidence type="ECO:0000256" key="1">
    <source>
        <dbReference type="SAM" id="Coils"/>
    </source>
</evidence>
<protein>
    <recommendedName>
        <fullName evidence="3">DUF1192 domain-containing protein</fullName>
    </recommendedName>
</protein>
<reference evidence="2" key="1">
    <citation type="submission" date="2018-05" db="EMBL/GenBank/DDBJ databases">
        <authorList>
            <person name="Lanie J.A."/>
            <person name="Ng W.-L."/>
            <person name="Kazmierczak K.M."/>
            <person name="Andrzejewski T.M."/>
            <person name="Davidsen T.M."/>
            <person name="Wayne K.J."/>
            <person name="Tettelin H."/>
            <person name="Glass J.I."/>
            <person name="Rusch D."/>
            <person name="Podicherti R."/>
            <person name="Tsui H.-C.T."/>
            <person name="Winkler M.E."/>
        </authorList>
    </citation>
    <scope>NUCLEOTIDE SEQUENCE</scope>
</reference>
<dbReference type="EMBL" id="UINC01027981">
    <property type="protein sequence ID" value="SVB08160.1"/>
    <property type="molecule type" value="Genomic_DNA"/>
</dbReference>
<evidence type="ECO:0008006" key="3">
    <source>
        <dbReference type="Google" id="ProtNLM"/>
    </source>
</evidence>
<dbReference type="AlphaFoldDB" id="A0A382B2Y2"/>